<dbReference type="PANTHER" id="PTHR46268">
    <property type="entry name" value="STRESS RESPONSE PROTEIN NHAX"/>
    <property type="match status" value="1"/>
</dbReference>
<dbReference type="SUPFAM" id="SSF52402">
    <property type="entry name" value="Adenine nucleotide alpha hydrolases-like"/>
    <property type="match status" value="1"/>
</dbReference>
<evidence type="ECO:0000259" key="6">
    <source>
        <dbReference type="Pfam" id="PF00582"/>
    </source>
</evidence>
<comment type="subunit">
    <text evidence="3">Homodimer.</text>
</comment>
<dbReference type="Gene3D" id="3.40.50.620">
    <property type="entry name" value="HUPs"/>
    <property type="match status" value="1"/>
</dbReference>
<evidence type="ECO:0000256" key="1">
    <source>
        <dbReference type="ARBA" id="ARBA00004496"/>
    </source>
</evidence>
<evidence type="ECO:0000256" key="5">
    <source>
        <dbReference type="SAM" id="MobiDB-lite"/>
    </source>
</evidence>
<dbReference type="Proteomes" id="UP000198620">
    <property type="component" value="Unassembled WGS sequence"/>
</dbReference>
<proteinExistence type="inferred from homology"/>
<evidence type="ECO:0000313" key="8">
    <source>
        <dbReference type="Proteomes" id="UP000198620"/>
    </source>
</evidence>
<dbReference type="GO" id="GO:0005737">
    <property type="term" value="C:cytoplasm"/>
    <property type="evidence" value="ECO:0007669"/>
    <property type="project" value="UniProtKB-SubCell"/>
</dbReference>
<evidence type="ECO:0000256" key="3">
    <source>
        <dbReference type="ARBA" id="ARBA00011738"/>
    </source>
</evidence>
<evidence type="ECO:0000256" key="2">
    <source>
        <dbReference type="ARBA" id="ARBA00008791"/>
    </source>
</evidence>
<protein>
    <submittedName>
        <fullName evidence="7">Universal stress protein A</fullName>
    </submittedName>
</protein>
<dbReference type="PANTHER" id="PTHR46268:SF23">
    <property type="entry name" value="UNIVERSAL STRESS PROTEIN A-RELATED"/>
    <property type="match status" value="1"/>
</dbReference>
<dbReference type="STRING" id="1233.SAMN05216387_11065"/>
<reference evidence="7 8" key="1">
    <citation type="submission" date="2016-10" db="EMBL/GenBank/DDBJ databases">
        <authorList>
            <person name="de Groot N.N."/>
        </authorList>
    </citation>
    <scope>NUCLEOTIDE SEQUENCE [LARGE SCALE GENOMIC DNA]</scope>
    <source>
        <strain evidence="7 8">Nv1</strain>
    </source>
</reference>
<dbReference type="EMBL" id="FOBH01000010">
    <property type="protein sequence ID" value="SEL41083.1"/>
    <property type="molecule type" value="Genomic_DNA"/>
</dbReference>
<gene>
    <name evidence="7" type="ORF">SAMN05216387_11065</name>
</gene>
<dbReference type="AlphaFoldDB" id="A0A1H7PZE4"/>
<dbReference type="InterPro" id="IPR006015">
    <property type="entry name" value="Universal_stress_UspA"/>
</dbReference>
<dbReference type="InterPro" id="IPR014729">
    <property type="entry name" value="Rossmann-like_a/b/a_fold"/>
</dbReference>
<comment type="subcellular location">
    <subcellularLocation>
        <location evidence="1">Cytoplasm</location>
    </subcellularLocation>
</comment>
<organism evidence="7 8">
    <name type="scientific">Nitrosovibrio tenuis</name>
    <dbReference type="NCBI Taxonomy" id="1233"/>
    <lineage>
        <taxon>Bacteria</taxon>
        <taxon>Pseudomonadati</taxon>
        <taxon>Pseudomonadota</taxon>
        <taxon>Betaproteobacteria</taxon>
        <taxon>Nitrosomonadales</taxon>
        <taxon>Nitrosomonadaceae</taxon>
        <taxon>Nitrosovibrio</taxon>
    </lineage>
</organism>
<feature type="domain" description="UspA" evidence="6">
    <location>
        <begin position="39"/>
        <end position="178"/>
    </location>
</feature>
<keyword evidence="4" id="KW-0963">Cytoplasm</keyword>
<feature type="region of interest" description="Disordered" evidence="5">
    <location>
        <begin position="1"/>
        <end position="20"/>
    </location>
</feature>
<accession>A0A1H7PZE4</accession>
<name>A0A1H7PZE4_9PROT</name>
<keyword evidence="8" id="KW-1185">Reference proteome</keyword>
<dbReference type="Pfam" id="PF00582">
    <property type="entry name" value="Usp"/>
    <property type="match status" value="1"/>
</dbReference>
<dbReference type="InterPro" id="IPR006016">
    <property type="entry name" value="UspA"/>
</dbReference>
<comment type="similarity">
    <text evidence="2">Belongs to the universal stress protein A family.</text>
</comment>
<evidence type="ECO:0000256" key="4">
    <source>
        <dbReference type="ARBA" id="ARBA00022490"/>
    </source>
</evidence>
<evidence type="ECO:0000313" key="7">
    <source>
        <dbReference type="EMBL" id="SEL41083.1"/>
    </source>
</evidence>
<dbReference type="PRINTS" id="PR01438">
    <property type="entry name" value="UNVRSLSTRESS"/>
</dbReference>
<sequence length="197" mass="22158">MKISELTDPLTDPGTSLHHPARYLRQPLNHHETKMTYNYRQILLAADLSDERDHVPRQAKHLAQTFHADLSVIHVLDNIPMPDTAYGTAVPLNQDSSYEMLETVKSRLKQLGDELGIDPSHRWMVWGVPGEEIVRLAEQERIDLIIVGSHARHGLGLLLGSTASSVLHHAKCDVLAIRLPDEVAREQPWGQPSSQRI</sequence>